<reference evidence="3" key="2">
    <citation type="submission" date="2016-11" db="UniProtKB">
        <authorList>
            <consortium name="WormBaseParasite"/>
        </authorList>
    </citation>
    <scope>IDENTIFICATION</scope>
</reference>
<keyword evidence="2" id="KW-1185">Reference proteome</keyword>
<organism evidence="2 3">
    <name type="scientific">Loa loa</name>
    <name type="common">Eye worm</name>
    <name type="synonym">Filaria loa</name>
    <dbReference type="NCBI Taxonomy" id="7209"/>
    <lineage>
        <taxon>Eukaryota</taxon>
        <taxon>Metazoa</taxon>
        <taxon>Ecdysozoa</taxon>
        <taxon>Nematoda</taxon>
        <taxon>Chromadorea</taxon>
        <taxon>Rhabditida</taxon>
        <taxon>Spirurina</taxon>
        <taxon>Spiruromorpha</taxon>
        <taxon>Filarioidea</taxon>
        <taxon>Onchocercidae</taxon>
        <taxon>Loa</taxon>
    </lineage>
</organism>
<dbReference type="AlphaFoldDB" id="A0A1I7VGT5"/>
<feature type="compositionally biased region" description="Basic residues" evidence="1">
    <location>
        <begin position="234"/>
        <end position="249"/>
    </location>
</feature>
<dbReference type="STRING" id="7209.A0A1I7VGT5"/>
<feature type="compositionally biased region" description="Acidic residues" evidence="1">
    <location>
        <begin position="1"/>
        <end position="13"/>
    </location>
</feature>
<feature type="compositionally biased region" description="Basic residues" evidence="1">
    <location>
        <begin position="38"/>
        <end position="47"/>
    </location>
</feature>
<feature type="region of interest" description="Disordered" evidence="1">
    <location>
        <begin position="234"/>
        <end position="331"/>
    </location>
</feature>
<feature type="region of interest" description="Disordered" evidence="1">
    <location>
        <begin position="1"/>
        <end position="47"/>
    </location>
</feature>
<evidence type="ECO:0000313" key="3">
    <source>
        <dbReference type="WBParaSite" id="EN70_2401"/>
    </source>
</evidence>
<feature type="compositionally biased region" description="Basic and acidic residues" evidence="1">
    <location>
        <begin position="20"/>
        <end position="37"/>
    </location>
</feature>
<evidence type="ECO:0000256" key="1">
    <source>
        <dbReference type="SAM" id="MobiDB-lite"/>
    </source>
</evidence>
<proteinExistence type="predicted"/>
<sequence>MEGDVDEKFNDDDNLGHSSSKTEIDPENVLWEKNDNGKRKRKRPRTKALRRTIREKIEIALCTSDSPIQDVLETDMDCIVSAPLSSIIKLLKLDTDEYRRLSCKALISIGNFSKFFSIIGNSTDTLQLVLKSNGLDHGSTVVYVDSLPHGCKVDLLEKWASAFGTVVFVHPIIERKMNRNGGSTASNVSTSAEVSTSATCTGRFFQSAFIKFVDEQSPLDFIKFHQLLRKKAANRRRKKLKLERKKAVKKNSISRTRSKNKLQKKRRKPRKKPRNSTGSQLPKVKSEEEAMQIGVTNAEKPALGVDNSSDVVSDEDGSCNRQRKRKRLSSRGVADILAKKSKTTADEEKKFGTEAKLNGFKSADPKKAVDIGIAEENREIADVKMDIGGRFTTVKNIQQLTVVAAGESSEKTFRDVGTDFPEEILVSEIGVAAKKRKRVHRQKRRDDKPKNCSLRPKKYFHNIQAYSLDTFQKLRAKYLELQKQQMVQLKANLKIKGVPSKLSGWTKKEWKKKRGRCRLMMRATKLHDEYVDLSRRIPEEDKLADVQVEVLRAL</sequence>
<dbReference type="GO" id="GO:0003676">
    <property type="term" value="F:nucleic acid binding"/>
    <property type="evidence" value="ECO:0007669"/>
    <property type="project" value="InterPro"/>
</dbReference>
<dbReference type="SUPFAM" id="SSF54928">
    <property type="entry name" value="RNA-binding domain, RBD"/>
    <property type="match status" value="1"/>
</dbReference>
<dbReference type="WBParaSite" id="EN70_2401">
    <property type="protein sequence ID" value="EN70_2401"/>
    <property type="gene ID" value="EN70_2401"/>
</dbReference>
<protein>
    <submittedName>
        <fullName evidence="3">RRM domain-containing protein</fullName>
    </submittedName>
</protein>
<reference evidence="2" key="1">
    <citation type="submission" date="2012-04" db="EMBL/GenBank/DDBJ databases">
        <title>The Genome Sequence of Loa loa.</title>
        <authorList>
            <consortium name="The Broad Institute Genome Sequencing Platform"/>
            <consortium name="Broad Institute Genome Sequencing Center for Infectious Disease"/>
            <person name="Nutman T.B."/>
            <person name="Fink D.L."/>
            <person name="Russ C."/>
            <person name="Young S."/>
            <person name="Zeng Q."/>
            <person name="Gargeya S."/>
            <person name="Alvarado L."/>
            <person name="Berlin A."/>
            <person name="Chapman S.B."/>
            <person name="Chen Z."/>
            <person name="Freedman E."/>
            <person name="Gellesch M."/>
            <person name="Goldberg J."/>
            <person name="Griggs A."/>
            <person name="Gujja S."/>
            <person name="Heilman E.R."/>
            <person name="Heiman D."/>
            <person name="Howarth C."/>
            <person name="Mehta T."/>
            <person name="Neiman D."/>
            <person name="Pearson M."/>
            <person name="Roberts A."/>
            <person name="Saif S."/>
            <person name="Shea T."/>
            <person name="Shenoy N."/>
            <person name="Sisk P."/>
            <person name="Stolte C."/>
            <person name="Sykes S."/>
            <person name="White J."/>
            <person name="Yandava C."/>
            <person name="Haas B."/>
            <person name="Henn M.R."/>
            <person name="Nusbaum C."/>
            <person name="Birren B."/>
        </authorList>
    </citation>
    <scope>NUCLEOTIDE SEQUENCE [LARGE SCALE GENOMIC DNA]</scope>
</reference>
<name>A0A1I7VGT5_LOALO</name>
<feature type="compositionally biased region" description="Basic residues" evidence="1">
    <location>
        <begin position="256"/>
        <end position="274"/>
    </location>
</feature>
<evidence type="ECO:0000313" key="2">
    <source>
        <dbReference type="Proteomes" id="UP000095285"/>
    </source>
</evidence>
<dbReference type="InterPro" id="IPR035979">
    <property type="entry name" value="RBD_domain_sf"/>
</dbReference>
<dbReference type="Proteomes" id="UP000095285">
    <property type="component" value="Unassembled WGS sequence"/>
</dbReference>
<accession>A0A1I7VGT5</accession>